<feature type="compositionally biased region" description="Low complexity" evidence="1">
    <location>
        <begin position="308"/>
        <end position="326"/>
    </location>
</feature>
<gene>
    <name evidence="3" type="ORF">HRR80_006527</name>
</gene>
<evidence type="ECO:0000313" key="3">
    <source>
        <dbReference type="EMBL" id="KAJ8989284.1"/>
    </source>
</evidence>
<evidence type="ECO:0000259" key="2">
    <source>
        <dbReference type="Pfam" id="PF10180"/>
    </source>
</evidence>
<dbReference type="InterPro" id="IPR019327">
    <property type="entry name" value="WKF"/>
</dbReference>
<proteinExistence type="predicted"/>
<feature type="region of interest" description="Disordered" evidence="1">
    <location>
        <begin position="26"/>
        <end position="148"/>
    </location>
</feature>
<feature type="compositionally biased region" description="Acidic residues" evidence="1">
    <location>
        <begin position="360"/>
        <end position="376"/>
    </location>
</feature>
<feature type="region of interest" description="Disordered" evidence="1">
    <location>
        <begin position="282"/>
        <end position="376"/>
    </location>
</feature>
<evidence type="ECO:0000313" key="4">
    <source>
        <dbReference type="Proteomes" id="UP001161757"/>
    </source>
</evidence>
<name>A0AAN6EQB8_EXODE</name>
<feature type="compositionally biased region" description="Basic residues" evidence="1">
    <location>
        <begin position="130"/>
        <end position="140"/>
    </location>
</feature>
<dbReference type="PANTHER" id="PTHR22306:SF2">
    <property type="entry name" value="CHROMOSOME 7 OPEN READING FRAME 50"/>
    <property type="match status" value="1"/>
</dbReference>
<dbReference type="EMBL" id="JAJGCB010000014">
    <property type="protein sequence ID" value="KAJ8989284.1"/>
    <property type="molecule type" value="Genomic_DNA"/>
</dbReference>
<dbReference type="AlphaFoldDB" id="A0AAN6EQB8"/>
<feature type="compositionally biased region" description="Polar residues" evidence="1">
    <location>
        <begin position="95"/>
        <end position="112"/>
    </location>
</feature>
<organism evidence="3 4">
    <name type="scientific">Exophiala dermatitidis</name>
    <name type="common">Black yeast-like fungus</name>
    <name type="synonym">Wangiella dermatitidis</name>
    <dbReference type="NCBI Taxonomy" id="5970"/>
    <lineage>
        <taxon>Eukaryota</taxon>
        <taxon>Fungi</taxon>
        <taxon>Dikarya</taxon>
        <taxon>Ascomycota</taxon>
        <taxon>Pezizomycotina</taxon>
        <taxon>Eurotiomycetes</taxon>
        <taxon>Chaetothyriomycetidae</taxon>
        <taxon>Chaetothyriales</taxon>
        <taxon>Herpotrichiellaceae</taxon>
        <taxon>Exophiala</taxon>
    </lineage>
</organism>
<dbReference type="PANTHER" id="PTHR22306">
    <property type="entry name" value="CHROMOSOME 7 OPEN READING FRAME 50"/>
    <property type="match status" value="1"/>
</dbReference>
<sequence length="376" mass="41518">MAVQQAGIPAWKRLGLKLKYAKDPTEDVLASNNSPSQSSGQDAPTVEPPKKKRRVEPQTSGHSKPAGSGSEPSQVSEPADGEPKAKKLKKRVSFSVDTKVTSDTSATSSPAQKPEHGTTSEALPAEPKKVKSKTKTKSKQKPLSAQKPNAALDYLNQYYKSRSDWKFNKNREVWILKHALSENDIPREYDFALAKYIHGLQGSGARERLKTQCFDQLRMVELSTPSEDNQAQDEEFSRQFREALDEGLRTQSDRVRTDEFMAWLRQQSRARLLLWSLGIDDHATSSNGTDGSGAQMKPATKKKRKNRTVVVDYDTSSSDSSSGSSESESDSDSDTDSDEDDQESKKQHQPEEETSSSGSSEDDTSSDSDSDSESDD</sequence>
<reference evidence="3" key="1">
    <citation type="submission" date="2023-01" db="EMBL/GenBank/DDBJ databases">
        <title>Exophiala dermititidis isolated from Cystic Fibrosis Patient.</title>
        <authorList>
            <person name="Kurbessoian T."/>
            <person name="Crocker A."/>
            <person name="Murante D."/>
            <person name="Hogan D.A."/>
            <person name="Stajich J.E."/>
        </authorList>
    </citation>
    <scope>NUCLEOTIDE SEQUENCE</scope>
    <source>
        <strain evidence="3">Ex8</strain>
    </source>
</reference>
<dbReference type="Proteomes" id="UP001161757">
    <property type="component" value="Unassembled WGS sequence"/>
</dbReference>
<feature type="domain" description="WKF" evidence="2">
    <location>
        <begin position="153"/>
        <end position="214"/>
    </location>
</feature>
<protein>
    <recommendedName>
        <fullName evidence="2">WKF domain-containing protein</fullName>
    </recommendedName>
</protein>
<accession>A0AAN6EQB8</accession>
<feature type="compositionally biased region" description="Acidic residues" evidence="1">
    <location>
        <begin position="327"/>
        <end position="342"/>
    </location>
</feature>
<comment type="caution">
    <text evidence="3">The sequence shown here is derived from an EMBL/GenBank/DDBJ whole genome shotgun (WGS) entry which is preliminary data.</text>
</comment>
<feature type="compositionally biased region" description="Polar residues" evidence="1">
    <location>
        <begin position="30"/>
        <end position="42"/>
    </location>
</feature>
<dbReference type="Pfam" id="PF10180">
    <property type="entry name" value="WKF"/>
    <property type="match status" value="1"/>
</dbReference>
<evidence type="ECO:0000256" key="1">
    <source>
        <dbReference type="SAM" id="MobiDB-lite"/>
    </source>
</evidence>